<dbReference type="EMBL" id="FNJU01000001">
    <property type="protein sequence ID" value="SDP13516.1"/>
    <property type="molecule type" value="Genomic_DNA"/>
</dbReference>
<dbReference type="AlphaFoldDB" id="A0A1H0Q9Y1"/>
<dbReference type="OrthoDB" id="2923257at2"/>
<dbReference type="STRING" id="930152.SAMN05216565_101646"/>
<dbReference type="Proteomes" id="UP000199159">
    <property type="component" value="Unassembled WGS sequence"/>
</dbReference>
<sequence>MNTKKEEVRKQIQLFFKLLEKHKDIPQSIPYFKSYLRQLIMKNRGSDTMIPTIEMMTVLKNEKPLVFQLLKQQSKGDYNLEFLTGLSMNYEDAKGKLELFLNQE</sequence>
<evidence type="ECO:0000313" key="1">
    <source>
        <dbReference type="EMBL" id="SDP13516.1"/>
    </source>
</evidence>
<proteinExistence type="predicted"/>
<protein>
    <submittedName>
        <fullName evidence="1">Uncharacterized protein</fullName>
    </submittedName>
</protein>
<organism evidence="1 2">
    <name type="scientific">Litchfieldia salsa</name>
    <dbReference type="NCBI Taxonomy" id="930152"/>
    <lineage>
        <taxon>Bacteria</taxon>
        <taxon>Bacillati</taxon>
        <taxon>Bacillota</taxon>
        <taxon>Bacilli</taxon>
        <taxon>Bacillales</taxon>
        <taxon>Bacillaceae</taxon>
        <taxon>Litchfieldia</taxon>
    </lineage>
</organism>
<name>A0A1H0Q9Y1_9BACI</name>
<accession>A0A1H0Q9Y1</accession>
<keyword evidence="2" id="KW-1185">Reference proteome</keyword>
<evidence type="ECO:0000313" key="2">
    <source>
        <dbReference type="Proteomes" id="UP000199159"/>
    </source>
</evidence>
<gene>
    <name evidence="1" type="ORF">SAMN05216565_101646</name>
</gene>
<dbReference type="RefSeq" id="WP_090849807.1">
    <property type="nucleotide sequence ID" value="NZ_FNJU01000001.1"/>
</dbReference>
<reference evidence="2" key="1">
    <citation type="submission" date="2016-10" db="EMBL/GenBank/DDBJ databases">
        <authorList>
            <person name="Varghese N."/>
            <person name="Submissions S."/>
        </authorList>
    </citation>
    <scope>NUCLEOTIDE SEQUENCE [LARGE SCALE GENOMIC DNA]</scope>
    <source>
        <strain evidence="2">IBRC-M10078</strain>
    </source>
</reference>